<keyword evidence="1" id="KW-1133">Transmembrane helix</keyword>
<dbReference type="AlphaFoldDB" id="A0A850CFX8"/>
<keyword evidence="1" id="KW-0472">Membrane</keyword>
<feature type="transmembrane region" description="Helical" evidence="1">
    <location>
        <begin position="32"/>
        <end position="53"/>
    </location>
</feature>
<dbReference type="Proteomes" id="UP000574690">
    <property type="component" value="Unassembled WGS sequence"/>
</dbReference>
<keyword evidence="1" id="KW-0812">Transmembrane</keyword>
<evidence type="ECO:0000313" key="3">
    <source>
        <dbReference type="Proteomes" id="UP000574690"/>
    </source>
</evidence>
<dbReference type="EMBL" id="JABFXE010000886">
    <property type="protein sequence ID" value="NUQ90966.1"/>
    <property type="molecule type" value="Genomic_DNA"/>
</dbReference>
<accession>A0A850CFX8</accession>
<evidence type="ECO:0000256" key="1">
    <source>
        <dbReference type="SAM" id="Phobius"/>
    </source>
</evidence>
<proteinExistence type="predicted"/>
<evidence type="ECO:0000313" key="2">
    <source>
        <dbReference type="EMBL" id="NUQ90966.1"/>
    </source>
</evidence>
<feature type="transmembrane region" description="Helical" evidence="1">
    <location>
        <begin position="99"/>
        <end position="121"/>
    </location>
</feature>
<comment type="caution">
    <text evidence="2">The sequence shown here is derived from an EMBL/GenBank/DDBJ whole genome shotgun (WGS) entry which is preliminary data.</text>
</comment>
<name>A0A850CFX8_9ACTN</name>
<gene>
    <name evidence="2" type="ORF">HOQ43_21190</name>
</gene>
<protein>
    <submittedName>
        <fullName evidence="2">Uncharacterized protein</fullName>
    </submittedName>
</protein>
<reference evidence="2 3" key="1">
    <citation type="submission" date="2020-05" db="EMBL/GenBank/DDBJ databases">
        <title>DNA-SIP metagenomic assembled genomes.</title>
        <authorList>
            <person name="Yu J."/>
        </authorList>
    </citation>
    <scope>NUCLEOTIDE SEQUENCE [LARGE SCALE GENOMIC DNA]</scope>
    <source>
        <strain evidence="2">Bin5.27</strain>
    </source>
</reference>
<sequence>MPRRFEFENDGPLVSGSAPVRRRLSLIGDTPGVALFCSLLTLAIAVLVFIPAVPGEERVLMYKGEQVKATELCITTVEGELVQAPCVEVGEFETVPTGWSVPGVIVAAVLAALALVVLARVPAQFRAHRKQQHSAQETLTESDRRQAR</sequence>
<organism evidence="2 3">
    <name type="scientific">Glycomyces artemisiae</name>
    <dbReference type="NCBI Taxonomy" id="1076443"/>
    <lineage>
        <taxon>Bacteria</taxon>
        <taxon>Bacillati</taxon>
        <taxon>Actinomycetota</taxon>
        <taxon>Actinomycetes</taxon>
        <taxon>Glycomycetales</taxon>
        <taxon>Glycomycetaceae</taxon>
        <taxon>Glycomyces</taxon>
    </lineage>
</organism>